<accession>A0AA88MHP1</accession>
<reference evidence="2" key="1">
    <citation type="submission" date="2023-08" db="EMBL/GenBank/DDBJ databases">
        <title>Pelteobagrus vachellii genome.</title>
        <authorList>
            <person name="Liu H."/>
        </authorList>
    </citation>
    <scope>NUCLEOTIDE SEQUENCE</scope>
    <source>
        <strain evidence="2">PRFRI_2022a</strain>
        <tissue evidence="2">Muscle</tissue>
    </source>
</reference>
<comment type="caution">
    <text evidence="2">The sequence shown here is derived from an EMBL/GenBank/DDBJ whole genome shotgun (WGS) entry which is preliminary data.</text>
</comment>
<evidence type="ECO:0000256" key="1">
    <source>
        <dbReference type="SAM" id="MobiDB-lite"/>
    </source>
</evidence>
<name>A0AA88MHP1_TACVA</name>
<feature type="region of interest" description="Disordered" evidence="1">
    <location>
        <begin position="1"/>
        <end position="64"/>
    </location>
</feature>
<evidence type="ECO:0000313" key="3">
    <source>
        <dbReference type="Proteomes" id="UP001187315"/>
    </source>
</evidence>
<protein>
    <submittedName>
        <fullName evidence="2">Uncharacterized protein</fullName>
    </submittedName>
</protein>
<sequence length="103" mass="10697">MGSGAREPWAQGQGSKGTMGSGAREQGNHGLRGKGAREPWAQGQGSKGTMGSGAKEQGIHGLRGKGTMGSELEVLNFQCEVNIVQMGPLVPLLDTLVASQYPF</sequence>
<gene>
    <name evidence="2" type="ORF">Q7C36_013273</name>
</gene>
<dbReference type="Proteomes" id="UP001187315">
    <property type="component" value="Unassembled WGS sequence"/>
</dbReference>
<proteinExistence type="predicted"/>
<evidence type="ECO:0000313" key="2">
    <source>
        <dbReference type="EMBL" id="KAK2838459.1"/>
    </source>
</evidence>
<organism evidence="2 3">
    <name type="scientific">Tachysurus vachellii</name>
    <name type="common">Darkbarbel catfish</name>
    <name type="synonym">Pelteobagrus vachellii</name>
    <dbReference type="NCBI Taxonomy" id="175792"/>
    <lineage>
        <taxon>Eukaryota</taxon>
        <taxon>Metazoa</taxon>
        <taxon>Chordata</taxon>
        <taxon>Craniata</taxon>
        <taxon>Vertebrata</taxon>
        <taxon>Euteleostomi</taxon>
        <taxon>Actinopterygii</taxon>
        <taxon>Neopterygii</taxon>
        <taxon>Teleostei</taxon>
        <taxon>Ostariophysi</taxon>
        <taxon>Siluriformes</taxon>
        <taxon>Bagridae</taxon>
        <taxon>Tachysurus</taxon>
    </lineage>
</organism>
<dbReference type="EMBL" id="JAVHJS010000013">
    <property type="protein sequence ID" value="KAK2838459.1"/>
    <property type="molecule type" value="Genomic_DNA"/>
</dbReference>
<keyword evidence="3" id="KW-1185">Reference proteome</keyword>
<dbReference type="AlphaFoldDB" id="A0AA88MHP1"/>